<proteinExistence type="predicted"/>
<evidence type="ECO:0000313" key="2">
    <source>
        <dbReference type="RefSeq" id="XP_029657154.1"/>
    </source>
</evidence>
<protein>
    <submittedName>
        <fullName evidence="2">Uncharacterized protein LOC115231228</fullName>
    </submittedName>
</protein>
<dbReference type="Proteomes" id="UP000515154">
    <property type="component" value="Unplaced"/>
</dbReference>
<name>A0A6P7TXJ7_9MOLL</name>
<keyword evidence="1" id="KW-1185">Reference proteome</keyword>
<sequence>MVRKCTQPSDYYADDNRKQKLVVHDEHGKTIGNPIEMENLLTRNTLERIKDPVNEYLSASQSGFRPGRSTADVVWGHRWICAISQKFKMATTILGIDMSRAFDTIRRDKLMEILKTILDNDSIRMVRALLIDTELTVKIGPKTVKNSYWHQLAKENQELQLTTIYTICNSRPVSVDITEARWRLLGHILRLDQDVYANWAMESYYAKDERSASETRPRNTLPIVISKNYNALKDN</sequence>
<dbReference type="KEGG" id="osn:115231228"/>
<organism evidence="1 2">
    <name type="scientific">Octopus sinensis</name>
    <name type="common">East Asian common octopus</name>
    <dbReference type="NCBI Taxonomy" id="2607531"/>
    <lineage>
        <taxon>Eukaryota</taxon>
        <taxon>Metazoa</taxon>
        <taxon>Spiralia</taxon>
        <taxon>Lophotrochozoa</taxon>
        <taxon>Mollusca</taxon>
        <taxon>Cephalopoda</taxon>
        <taxon>Coleoidea</taxon>
        <taxon>Octopodiformes</taxon>
        <taxon>Octopoda</taxon>
        <taxon>Incirrata</taxon>
        <taxon>Octopodidae</taxon>
        <taxon>Octopus</taxon>
    </lineage>
</organism>
<evidence type="ECO:0000313" key="1">
    <source>
        <dbReference type="Proteomes" id="UP000515154"/>
    </source>
</evidence>
<gene>
    <name evidence="2" type="primary">LOC115231228</name>
</gene>
<reference evidence="2" key="1">
    <citation type="submission" date="2025-08" db="UniProtKB">
        <authorList>
            <consortium name="RefSeq"/>
        </authorList>
    </citation>
    <scope>IDENTIFICATION</scope>
</reference>
<accession>A0A6P7TXJ7</accession>
<dbReference type="RefSeq" id="XP_029657154.1">
    <property type="nucleotide sequence ID" value="XM_029801294.1"/>
</dbReference>
<dbReference type="AlphaFoldDB" id="A0A6P7TXJ7"/>